<proteinExistence type="predicted"/>
<reference evidence="1" key="1">
    <citation type="submission" date="2018-10" db="EMBL/GenBank/DDBJ databases">
        <title>Hidden diversity of soil giant viruses.</title>
        <authorList>
            <person name="Schulz F."/>
            <person name="Alteio L."/>
            <person name="Goudeau D."/>
            <person name="Ryan E.M."/>
            <person name="Malmstrom R.R."/>
            <person name="Blanchard J."/>
            <person name="Woyke T."/>
        </authorList>
    </citation>
    <scope>NUCLEOTIDE SEQUENCE</scope>
    <source>
        <strain evidence="1">SAV1</strain>
    </source>
</reference>
<gene>
    <name evidence="1" type="ORF">Satyrvirus29_3</name>
</gene>
<dbReference type="EMBL" id="MK072465">
    <property type="protein sequence ID" value="AYV85662.1"/>
    <property type="molecule type" value="Genomic_DNA"/>
</dbReference>
<evidence type="ECO:0000313" key="1">
    <source>
        <dbReference type="EMBL" id="AYV85662.1"/>
    </source>
</evidence>
<accession>A0A3G5AEQ1</accession>
<name>A0A3G5AEQ1_9VIRU</name>
<organism evidence="1">
    <name type="scientific">Satyrvirus sp</name>
    <dbReference type="NCBI Taxonomy" id="2487771"/>
    <lineage>
        <taxon>Viruses</taxon>
        <taxon>Varidnaviria</taxon>
        <taxon>Bamfordvirae</taxon>
        <taxon>Nucleocytoviricota</taxon>
        <taxon>Megaviricetes</taxon>
        <taxon>Imitervirales</taxon>
        <taxon>Mimiviridae</taxon>
        <taxon>Megamimivirinae</taxon>
    </lineage>
</organism>
<protein>
    <submittedName>
        <fullName evidence="1">Uncharacterized protein</fullName>
    </submittedName>
</protein>
<sequence>MLETIYDAQKFGNIKISDATVELFKHDFKKLNPVEAKQVLDIKMELLQMDMITEDQLCVLFDELDVCDKYEDMMFLFAAYSRVLVGYYELKSSCYNINNKWDGVFKKNIICGASKDDILYDLLDDFFSADGFAESEVALLLTNKIYKNKDLKTEFKILRKKNLN</sequence>